<evidence type="ECO:0000313" key="9">
    <source>
        <dbReference type="Proteomes" id="UP001222932"/>
    </source>
</evidence>
<feature type="transmembrane region" description="Helical" evidence="6">
    <location>
        <begin position="409"/>
        <end position="430"/>
    </location>
</feature>
<keyword evidence="2" id="KW-0813">Transport</keyword>
<evidence type="ECO:0000256" key="3">
    <source>
        <dbReference type="ARBA" id="ARBA00022692"/>
    </source>
</evidence>
<accession>A0AAD3U094</accession>
<keyword evidence="9" id="KW-1185">Reference proteome</keyword>
<dbReference type="GO" id="GO:0016020">
    <property type="term" value="C:membrane"/>
    <property type="evidence" value="ECO:0007669"/>
    <property type="project" value="UniProtKB-SubCell"/>
</dbReference>
<dbReference type="InterPro" id="IPR011701">
    <property type="entry name" value="MFS"/>
</dbReference>
<feature type="transmembrane region" description="Helical" evidence="6">
    <location>
        <begin position="286"/>
        <end position="305"/>
    </location>
</feature>
<protein>
    <recommendedName>
        <fullName evidence="7">Major facilitator superfamily (MFS) profile domain-containing protein</fullName>
    </recommendedName>
</protein>
<feature type="transmembrane region" description="Helical" evidence="6">
    <location>
        <begin position="51"/>
        <end position="68"/>
    </location>
</feature>
<feature type="transmembrane region" description="Helical" evidence="6">
    <location>
        <begin position="376"/>
        <end position="397"/>
    </location>
</feature>
<keyword evidence="4 6" id="KW-1133">Transmembrane helix</keyword>
<gene>
    <name evidence="8" type="ORF">CspeluHIS016_0803760</name>
</gene>
<evidence type="ECO:0000256" key="4">
    <source>
        <dbReference type="ARBA" id="ARBA00022989"/>
    </source>
</evidence>
<evidence type="ECO:0000313" key="8">
    <source>
        <dbReference type="EMBL" id="GMK59770.1"/>
    </source>
</evidence>
<dbReference type="PROSITE" id="PS50850">
    <property type="entry name" value="MFS"/>
    <property type="match status" value="1"/>
</dbReference>
<dbReference type="InterPro" id="IPR020846">
    <property type="entry name" value="MFS_dom"/>
</dbReference>
<evidence type="ECO:0000256" key="1">
    <source>
        <dbReference type="ARBA" id="ARBA00004141"/>
    </source>
</evidence>
<reference evidence="8" key="1">
    <citation type="journal article" date="2023" name="BMC Genomics">
        <title>Chromosome-level genome assemblies of Cutaneotrichosporon spp. (Trichosporonales, Basidiomycota) reveal imbalanced evolution between nucleotide sequences and chromosome synteny.</title>
        <authorList>
            <person name="Kobayashi Y."/>
            <person name="Kayamori A."/>
            <person name="Aoki K."/>
            <person name="Shiwa Y."/>
            <person name="Matsutani M."/>
            <person name="Fujita N."/>
            <person name="Sugita T."/>
            <person name="Iwasaki W."/>
            <person name="Tanaka N."/>
            <person name="Takashima M."/>
        </authorList>
    </citation>
    <scope>NUCLEOTIDE SEQUENCE</scope>
    <source>
        <strain evidence="8">HIS016</strain>
    </source>
</reference>
<feature type="transmembrane region" description="Helical" evidence="6">
    <location>
        <begin position="214"/>
        <end position="237"/>
    </location>
</feature>
<dbReference type="Proteomes" id="UP001222932">
    <property type="component" value="Unassembled WGS sequence"/>
</dbReference>
<dbReference type="InterPro" id="IPR036259">
    <property type="entry name" value="MFS_trans_sf"/>
</dbReference>
<evidence type="ECO:0000256" key="5">
    <source>
        <dbReference type="ARBA" id="ARBA00023136"/>
    </source>
</evidence>
<dbReference type="Gene3D" id="1.20.1250.20">
    <property type="entry name" value="MFS general substrate transporter like domains"/>
    <property type="match status" value="2"/>
</dbReference>
<evidence type="ECO:0000259" key="7">
    <source>
        <dbReference type="PROSITE" id="PS50850"/>
    </source>
</evidence>
<feature type="transmembrane region" description="Helical" evidence="6">
    <location>
        <begin position="325"/>
        <end position="342"/>
    </location>
</feature>
<feature type="transmembrane region" description="Helical" evidence="6">
    <location>
        <begin position="349"/>
        <end position="370"/>
    </location>
</feature>
<organism evidence="8 9">
    <name type="scientific">Cutaneotrichosporon spelunceum</name>
    <dbReference type="NCBI Taxonomy" id="1672016"/>
    <lineage>
        <taxon>Eukaryota</taxon>
        <taxon>Fungi</taxon>
        <taxon>Dikarya</taxon>
        <taxon>Basidiomycota</taxon>
        <taxon>Agaricomycotina</taxon>
        <taxon>Tremellomycetes</taxon>
        <taxon>Trichosporonales</taxon>
        <taxon>Trichosporonaceae</taxon>
        <taxon>Cutaneotrichosporon</taxon>
    </lineage>
</organism>
<feature type="transmembrane region" description="Helical" evidence="6">
    <location>
        <begin position="183"/>
        <end position="202"/>
    </location>
</feature>
<feature type="domain" description="Major facilitator superfamily (MFS) profile" evidence="7">
    <location>
        <begin position="55"/>
        <end position="464"/>
    </location>
</feature>
<comment type="subcellular location">
    <subcellularLocation>
        <location evidence="1">Membrane</location>
        <topology evidence="1">Multi-pass membrane protein</topology>
    </subcellularLocation>
</comment>
<dbReference type="FunFam" id="1.20.1250.20:FF:000013">
    <property type="entry name" value="MFS general substrate transporter"/>
    <property type="match status" value="1"/>
</dbReference>
<sequence>MKATEDEKDVPVTAALRRHLDPKIPAEAHAWVDSLEPDEYGRAQAKLKRKIDIRILPTLFILLVLNYLDRNAVPLARVQGIDKDLGFVGTQFNTVISVFFAGYILGQVPSNILLSRSRPSLYIPAFVILWGTVSASAAAADNFSHLVVCRFFLGLTEAPFFPGILFFLSSWYTKRELALRTSILYTGAHLSGAFSGLIAAGIQNSLHMARGLESWRWLFIIEGTLTVFCGAIAVFILPNWPATTRWLSDHEKALAAARLERDVGMSDDEYMPLGAAIKEAAKDYKMWLMGLIYCMMTTAGGYSAFVPTVVATFGKNRVETLLLTAPPYLVPAVTEILVSLSSDRRPERCFHYTVPMVLGIVGFIIAATTTATAPRYLSIFFMTGGLSSSFTVLLAWVGSTFPRPRAKRAVAYGTVNALGNIAQIWSPYFYPASDGPRYVKAFIINACFTAAAIALSFVLRECLRRENKLMDEREGDDDSVDFAKRIRYVL</sequence>
<evidence type="ECO:0000256" key="6">
    <source>
        <dbReference type="SAM" id="Phobius"/>
    </source>
</evidence>
<dbReference type="AlphaFoldDB" id="A0AAD3U094"/>
<reference evidence="8" key="2">
    <citation type="submission" date="2023-06" db="EMBL/GenBank/DDBJ databases">
        <authorList>
            <person name="Kobayashi Y."/>
            <person name="Kayamori A."/>
            <person name="Aoki K."/>
            <person name="Shiwa Y."/>
            <person name="Fujita N."/>
            <person name="Sugita T."/>
            <person name="Iwasaki W."/>
            <person name="Tanaka N."/>
            <person name="Takashima M."/>
        </authorList>
    </citation>
    <scope>NUCLEOTIDE SEQUENCE</scope>
    <source>
        <strain evidence="8">HIS016</strain>
    </source>
</reference>
<evidence type="ECO:0000256" key="2">
    <source>
        <dbReference type="ARBA" id="ARBA00022448"/>
    </source>
</evidence>
<dbReference type="Pfam" id="PF07690">
    <property type="entry name" value="MFS_1"/>
    <property type="match status" value="1"/>
</dbReference>
<dbReference type="PANTHER" id="PTHR43791">
    <property type="entry name" value="PERMEASE-RELATED"/>
    <property type="match status" value="1"/>
</dbReference>
<dbReference type="FunFam" id="1.20.1250.20:FF:000057">
    <property type="entry name" value="MFS general substrate transporter"/>
    <property type="match status" value="1"/>
</dbReference>
<feature type="transmembrane region" description="Helical" evidence="6">
    <location>
        <begin position="88"/>
        <end position="108"/>
    </location>
</feature>
<proteinExistence type="predicted"/>
<keyword evidence="3 6" id="KW-0812">Transmembrane</keyword>
<comment type="caution">
    <text evidence="8">The sequence shown here is derived from an EMBL/GenBank/DDBJ whole genome shotgun (WGS) entry which is preliminary data.</text>
</comment>
<keyword evidence="5 6" id="KW-0472">Membrane</keyword>
<dbReference type="EMBL" id="BTCM01000008">
    <property type="protein sequence ID" value="GMK59770.1"/>
    <property type="molecule type" value="Genomic_DNA"/>
</dbReference>
<feature type="transmembrane region" description="Helical" evidence="6">
    <location>
        <begin position="151"/>
        <end position="171"/>
    </location>
</feature>
<dbReference type="GO" id="GO:0022857">
    <property type="term" value="F:transmembrane transporter activity"/>
    <property type="evidence" value="ECO:0007669"/>
    <property type="project" value="InterPro"/>
</dbReference>
<dbReference type="PANTHER" id="PTHR43791:SF92">
    <property type="entry name" value="AGL026WP"/>
    <property type="match status" value="1"/>
</dbReference>
<name>A0AAD3U094_9TREE</name>
<dbReference type="SUPFAM" id="SSF103473">
    <property type="entry name" value="MFS general substrate transporter"/>
    <property type="match status" value="1"/>
</dbReference>
<feature type="transmembrane region" description="Helical" evidence="6">
    <location>
        <begin position="442"/>
        <end position="463"/>
    </location>
</feature>
<feature type="transmembrane region" description="Helical" evidence="6">
    <location>
        <begin position="120"/>
        <end position="139"/>
    </location>
</feature>